<accession>A0A1W1BAU9</accession>
<name>A0A1W1BAU9_9ZZZZ</name>
<gene>
    <name evidence="1" type="ORF">MNB_SV-6-1833</name>
</gene>
<reference evidence="1" key="1">
    <citation type="submission" date="2016-10" db="EMBL/GenBank/DDBJ databases">
        <authorList>
            <person name="de Groot N.N."/>
        </authorList>
    </citation>
    <scope>NUCLEOTIDE SEQUENCE</scope>
</reference>
<protein>
    <submittedName>
        <fullName evidence="1">Uncharacterized protein</fullName>
    </submittedName>
</protein>
<evidence type="ECO:0000313" key="1">
    <source>
        <dbReference type="EMBL" id="SFV50721.1"/>
    </source>
</evidence>
<organism evidence="1">
    <name type="scientific">hydrothermal vent metagenome</name>
    <dbReference type="NCBI Taxonomy" id="652676"/>
    <lineage>
        <taxon>unclassified sequences</taxon>
        <taxon>metagenomes</taxon>
        <taxon>ecological metagenomes</taxon>
    </lineage>
</organism>
<dbReference type="EMBL" id="FPHC01000013">
    <property type="protein sequence ID" value="SFV50721.1"/>
    <property type="molecule type" value="Genomic_DNA"/>
</dbReference>
<proteinExistence type="predicted"/>
<sequence length="85" mass="9836">MKNSEKLKNFLKLELLPDLEVAIDELFAVIDKKKSASKDEREELDNLRDMRSECHAIIEDIDRGEIDDEEVDALLDELMDIKSSD</sequence>
<dbReference type="Pfam" id="PF14591">
    <property type="entry name" value="AF0941-like"/>
    <property type="match status" value="1"/>
</dbReference>
<dbReference type="InterPro" id="IPR013502">
    <property type="entry name" value="Uncharacterised_AF0941"/>
</dbReference>
<dbReference type="AlphaFoldDB" id="A0A1W1BAU9"/>